<dbReference type="GO" id="GO:0016878">
    <property type="term" value="F:acid-thiol ligase activity"/>
    <property type="evidence" value="ECO:0007669"/>
    <property type="project" value="UniProtKB-ARBA"/>
</dbReference>
<dbReference type="InterPro" id="IPR042099">
    <property type="entry name" value="ANL_N_sf"/>
</dbReference>
<dbReference type="Gene3D" id="3.30.300.30">
    <property type="match status" value="1"/>
</dbReference>
<protein>
    <submittedName>
        <fullName evidence="2">AMP-binding protein</fullName>
    </submittedName>
</protein>
<gene>
    <name evidence="2" type="ORF">ABEG18_15760</name>
</gene>
<dbReference type="PANTHER" id="PTHR43767">
    <property type="entry name" value="LONG-CHAIN-FATTY-ACID--COA LIGASE"/>
    <property type="match status" value="1"/>
</dbReference>
<evidence type="ECO:0000313" key="2">
    <source>
        <dbReference type="EMBL" id="XBO37185.1"/>
    </source>
</evidence>
<feature type="domain" description="AMP-dependent synthetase/ligase" evidence="1">
    <location>
        <begin position="44"/>
        <end position="395"/>
    </location>
</feature>
<dbReference type="RefSeq" id="WP_406854004.1">
    <property type="nucleotide sequence ID" value="NZ_CP157484.1"/>
</dbReference>
<proteinExistence type="predicted"/>
<dbReference type="EMBL" id="CP157484">
    <property type="protein sequence ID" value="XBO37185.1"/>
    <property type="molecule type" value="Genomic_DNA"/>
</dbReference>
<dbReference type="SUPFAM" id="SSF56801">
    <property type="entry name" value="Acetyl-CoA synthetase-like"/>
    <property type="match status" value="1"/>
</dbReference>
<dbReference type="InterPro" id="IPR045851">
    <property type="entry name" value="AMP-bd_C_sf"/>
</dbReference>
<dbReference type="InterPro" id="IPR020845">
    <property type="entry name" value="AMP-binding_CS"/>
</dbReference>
<accession>A0AAU7JA47</accession>
<organism evidence="2">
    <name type="scientific">Alsobacter sp. KACC 23698</name>
    <dbReference type="NCBI Taxonomy" id="3149229"/>
    <lineage>
        <taxon>Bacteria</taxon>
        <taxon>Pseudomonadati</taxon>
        <taxon>Pseudomonadota</taxon>
        <taxon>Alphaproteobacteria</taxon>
        <taxon>Hyphomicrobiales</taxon>
        <taxon>Alsobacteraceae</taxon>
        <taxon>Alsobacter</taxon>
    </lineage>
</organism>
<dbReference type="InterPro" id="IPR050237">
    <property type="entry name" value="ATP-dep_AMP-bd_enzyme"/>
</dbReference>
<dbReference type="PANTHER" id="PTHR43767:SF1">
    <property type="entry name" value="NONRIBOSOMAL PEPTIDE SYNTHASE PES1 (EUROFUNG)-RELATED"/>
    <property type="match status" value="1"/>
</dbReference>
<dbReference type="AlphaFoldDB" id="A0AAU7JA47"/>
<dbReference type="Pfam" id="PF00501">
    <property type="entry name" value="AMP-binding"/>
    <property type="match status" value="1"/>
</dbReference>
<evidence type="ECO:0000259" key="1">
    <source>
        <dbReference type="Pfam" id="PF00501"/>
    </source>
</evidence>
<sequence>MGACSAWGSRVPHFDPASTRSTLFRALLDAADLHGRGAPILEDPERSPLSYGRLILGSLVIGGRLAALTRRGDTVGVLLPNVNAVALVLFGLNAFGRVPALLNFTAGLKNLRSAVATVEIQTVVTSRRFIESGRLDDVIAGLSEPPETGRPVRIVYLEDLRKELTSLDKLRGVMSSWFARWTHARHALSPDEAGVVLFTSGSEGRPKAVVLSNANLLANVRQIEAHIGAPPLVPSQIVLNPLPVFHSYGLTGGLLLGVLVGMRVVLYPSPLHYRQIPKMAKAVGATVLFGTDTFLQGWAKAAEPGDLDSVTLVVAGAERVKEQTREMWRASGAVILEGYGATECSPVIAVNQTFDNRPGTVGRFLPGMEHRLEAVEGLHEGGRLFVRGPNVMAGYVLPDRPGVLVPPAGGWHDTGDIVGVDQDGFVSIQGRARRFAKIGGEMVSLAAIETLAQALWPGATHVAVSLADARKGEQIVLVTDRAEADRAALAAYAKAQGYPELWAPKAVLVTASIPVLGSGKIDFAGAAEMVKSLRPLL</sequence>
<dbReference type="PROSITE" id="PS00455">
    <property type="entry name" value="AMP_BINDING"/>
    <property type="match status" value="1"/>
</dbReference>
<reference evidence="2" key="1">
    <citation type="submission" date="2024-05" db="EMBL/GenBank/DDBJ databases">
        <authorList>
            <person name="Kim S."/>
            <person name="Heo J."/>
            <person name="Choi H."/>
            <person name="Choi Y."/>
            <person name="Kwon S.-W."/>
            <person name="Kim Y."/>
        </authorList>
    </citation>
    <scope>NUCLEOTIDE SEQUENCE</scope>
    <source>
        <strain evidence="2">KACC 23698</strain>
    </source>
</reference>
<dbReference type="Gene3D" id="3.40.50.12780">
    <property type="entry name" value="N-terminal domain of ligase-like"/>
    <property type="match status" value="1"/>
</dbReference>
<name>A0AAU7JA47_9HYPH</name>
<dbReference type="InterPro" id="IPR000873">
    <property type="entry name" value="AMP-dep_synth/lig_dom"/>
</dbReference>